<keyword evidence="3 5" id="KW-1133">Transmembrane helix</keyword>
<name>A0AAU7LZC0_9BURK</name>
<geneLocation type="plasmid" evidence="7">
    <name>p3</name>
</geneLocation>
<evidence type="ECO:0000256" key="4">
    <source>
        <dbReference type="ARBA" id="ARBA00023136"/>
    </source>
</evidence>
<dbReference type="CDD" id="cd17365">
    <property type="entry name" value="MFS_PcaK_like"/>
    <property type="match status" value="1"/>
</dbReference>
<proteinExistence type="predicted"/>
<feature type="transmembrane region" description="Helical" evidence="5">
    <location>
        <begin position="111"/>
        <end position="132"/>
    </location>
</feature>
<dbReference type="InterPro" id="IPR011701">
    <property type="entry name" value="MFS"/>
</dbReference>
<feature type="transmembrane region" description="Helical" evidence="5">
    <location>
        <begin position="176"/>
        <end position="195"/>
    </location>
</feature>
<feature type="domain" description="Major facilitator superfamily (MFS) profile" evidence="6">
    <location>
        <begin position="22"/>
        <end position="433"/>
    </location>
</feature>
<feature type="transmembrane region" description="Helical" evidence="5">
    <location>
        <begin position="144"/>
        <end position="164"/>
    </location>
</feature>
<evidence type="ECO:0000256" key="5">
    <source>
        <dbReference type="SAM" id="Phobius"/>
    </source>
</evidence>
<dbReference type="Gene3D" id="1.20.1250.20">
    <property type="entry name" value="MFS general substrate transporter like domains"/>
    <property type="match status" value="1"/>
</dbReference>
<feature type="transmembrane region" description="Helical" evidence="5">
    <location>
        <begin position="319"/>
        <end position="337"/>
    </location>
</feature>
<dbReference type="PANTHER" id="PTHR23508">
    <property type="entry name" value="CARBOXYLIC ACID TRANSPORTER PROTEIN HOMOLOG"/>
    <property type="match status" value="1"/>
</dbReference>
<comment type="subcellular location">
    <subcellularLocation>
        <location evidence="1">Membrane</location>
        <topology evidence="1">Multi-pass membrane protein</topology>
    </subcellularLocation>
</comment>
<dbReference type="EMBL" id="CP157678">
    <property type="protein sequence ID" value="XBP72954.1"/>
    <property type="molecule type" value="Genomic_DNA"/>
</dbReference>
<keyword evidence="7" id="KW-0614">Plasmid</keyword>
<evidence type="ECO:0000313" key="7">
    <source>
        <dbReference type="EMBL" id="XBP72954.1"/>
    </source>
</evidence>
<feature type="transmembrane region" description="Helical" evidence="5">
    <location>
        <begin position="256"/>
        <end position="276"/>
    </location>
</feature>
<feature type="transmembrane region" description="Helical" evidence="5">
    <location>
        <begin position="87"/>
        <end position="105"/>
    </location>
</feature>
<sequence>MRQIDVHQLADDARFNRFHGLVLFWCAVIIIFDGYDLAVVGIALPSIMKDLNVDPTQAGFMVSSALFGMMFGAIFLGTIADRIGRRWAIVICITLFSLFTGAAGLTRDPVMFGIMRFLAGLGIGGVMPNVVAHMTEYSPKKIRATLVTVMFSGYAVGGIVAALLGKGLIERYGWQSVFFAATVPVLLIPAILKSLPESMPFLLSKGRHEELKRIAARIEPTYTPQASDQLTVPPQDKAHGAPTRHLFTDGRGFSTVMFWIAFFMCLFMVYALSSWLTKLMASAGYSLGSALTFVLVLNVGAMVGAVGGGWLADRFHIKYVLASMYALAALSVTLLGFAMPQALLFLVVGLAGASTIGTQIVANAYTGQFYPMAIRSTGLGFALGIGRSGAILAPIVIGVLVGLQLPLRQNFFAIAIPGVIGMLAVLLIDHRKSASEQYAAVHADPATAPTGAAFPATDFSRPLHKENP</sequence>
<feature type="transmembrane region" description="Helical" evidence="5">
    <location>
        <begin position="378"/>
        <end position="405"/>
    </location>
</feature>
<dbReference type="SUPFAM" id="SSF103473">
    <property type="entry name" value="MFS general substrate transporter"/>
    <property type="match status" value="1"/>
</dbReference>
<feature type="transmembrane region" description="Helical" evidence="5">
    <location>
        <begin position="288"/>
        <end position="312"/>
    </location>
</feature>
<feature type="transmembrane region" description="Helical" evidence="5">
    <location>
        <begin position="60"/>
        <end position="80"/>
    </location>
</feature>
<dbReference type="InterPro" id="IPR020846">
    <property type="entry name" value="MFS_dom"/>
</dbReference>
<dbReference type="AlphaFoldDB" id="A0AAU7LZC0"/>
<evidence type="ECO:0000256" key="2">
    <source>
        <dbReference type="ARBA" id="ARBA00022692"/>
    </source>
</evidence>
<protein>
    <submittedName>
        <fullName evidence="7">MFS transporter</fullName>
    </submittedName>
</protein>
<feature type="transmembrane region" description="Helical" evidence="5">
    <location>
        <begin position="411"/>
        <end position="428"/>
    </location>
</feature>
<evidence type="ECO:0000259" key="6">
    <source>
        <dbReference type="PROSITE" id="PS50850"/>
    </source>
</evidence>
<dbReference type="InterPro" id="IPR036259">
    <property type="entry name" value="MFS_trans_sf"/>
</dbReference>
<feature type="transmembrane region" description="Helical" evidence="5">
    <location>
        <begin position="343"/>
        <end position="366"/>
    </location>
</feature>
<reference evidence="7" key="1">
    <citation type="submission" date="2024-05" db="EMBL/GenBank/DDBJ databases">
        <authorList>
            <person name="Bunk B."/>
            <person name="Swiderski J."/>
            <person name="Sproer C."/>
            <person name="Thiel V."/>
        </authorList>
    </citation>
    <scope>NUCLEOTIDE SEQUENCE</scope>
    <source>
        <strain evidence="7">DSM 17735</strain>
        <plasmid evidence="7">p3</plasmid>
    </source>
</reference>
<dbReference type="Pfam" id="PF07690">
    <property type="entry name" value="MFS_1"/>
    <property type="match status" value="1"/>
</dbReference>
<evidence type="ECO:0000256" key="1">
    <source>
        <dbReference type="ARBA" id="ARBA00004141"/>
    </source>
</evidence>
<gene>
    <name evidence="7" type="ORF">ABLV49_24475</name>
</gene>
<keyword evidence="2 5" id="KW-0812">Transmembrane</keyword>
<feature type="transmembrane region" description="Helical" evidence="5">
    <location>
        <begin position="21"/>
        <end position="48"/>
    </location>
</feature>
<dbReference type="PROSITE" id="PS50850">
    <property type="entry name" value="MFS"/>
    <property type="match status" value="1"/>
</dbReference>
<dbReference type="PANTHER" id="PTHR23508:SF10">
    <property type="entry name" value="CARBOXYLIC ACID TRANSPORTER PROTEIN HOMOLOG"/>
    <property type="match status" value="1"/>
</dbReference>
<evidence type="ECO:0000256" key="3">
    <source>
        <dbReference type="ARBA" id="ARBA00022989"/>
    </source>
</evidence>
<organism evidence="7">
    <name type="scientific">Polaromonas hydrogenivorans</name>
    <dbReference type="NCBI Taxonomy" id="335476"/>
    <lineage>
        <taxon>Bacteria</taxon>
        <taxon>Pseudomonadati</taxon>
        <taxon>Pseudomonadota</taxon>
        <taxon>Betaproteobacteria</taxon>
        <taxon>Burkholderiales</taxon>
        <taxon>Comamonadaceae</taxon>
        <taxon>Polaromonas</taxon>
    </lineage>
</organism>
<dbReference type="GO" id="GO:0005886">
    <property type="term" value="C:plasma membrane"/>
    <property type="evidence" value="ECO:0007669"/>
    <property type="project" value="TreeGrafter"/>
</dbReference>
<keyword evidence="4 5" id="KW-0472">Membrane</keyword>
<dbReference type="RefSeq" id="WP_349282821.1">
    <property type="nucleotide sequence ID" value="NZ_CBCSCU010000083.1"/>
</dbReference>
<accession>A0AAU7LZC0</accession>
<dbReference type="GO" id="GO:0046943">
    <property type="term" value="F:carboxylic acid transmembrane transporter activity"/>
    <property type="evidence" value="ECO:0007669"/>
    <property type="project" value="TreeGrafter"/>
</dbReference>